<feature type="domain" description="Cyclic nucleotide-binding" evidence="11">
    <location>
        <begin position="208"/>
        <end position="328"/>
    </location>
</feature>
<dbReference type="InterPro" id="IPR018488">
    <property type="entry name" value="cNMP-bd_CS"/>
</dbReference>
<dbReference type="AlphaFoldDB" id="A0AAE0GBM0"/>
<evidence type="ECO:0000256" key="5">
    <source>
        <dbReference type="ARBA" id="ARBA00022723"/>
    </source>
</evidence>
<keyword evidence="3" id="KW-0597">Phosphoprotein</keyword>
<evidence type="ECO:0000313" key="12">
    <source>
        <dbReference type="EMBL" id="KAK3275126.1"/>
    </source>
</evidence>
<keyword evidence="7" id="KW-0547">Nucleotide-binding</keyword>
<name>A0AAE0GBM0_9CHLO</name>
<dbReference type="InterPro" id="IPR050503">
    <property type="entry name" value="cAMP-dep_PK_reg_su-like"/>
</dbReference>
<accession>A0AAE0GBM0</accession>
<reference evidence="12 13" key="1">
    <citation type="journal article" date="2015" name="Genome Biol. Evol.">
        <title>Comparative Genomics of a Bacterivorous Green Alga Reveals Evolutionary Causalities and Consequences of Phago-Mixotrophic Mode of Nutrition.</title>
        <authorList>
            <person name="Burns J.A."/>
            <person name="Paasch A."/>
            <person name="Narechania A."/>
            <person name="Kim E."/>
        </authorList>
    </citation>
    <scope>NUCLEOTIDE SEQUENCE [LARGE SCALE GENOMIC DNA]</scope>
    <source>
        <strain evidence="12 13">PLY_AMNH</strain>
    </source>
</reference>
<dbReference type="FunFam" id="2.60.120.10:FF:000006">
    <property type="entry name" value="cAMP-dependent protein kinase type I-alpha regulatory subunit"/>
    <property type="match status" value="1"/>
</dbReference>
<dbReference type="PROSITE" id="PS00889">
    <property type="entry name" value="CNMP_BINDING_2"/>
    <property type="match status" value="2"/>
</dbReference>
<evidence type="ECO:0000259" key="11">
    <source>
        <dbReference type="PROSITE" id="PS50042"/>
    </source>
</evidence>
<dbReference type="CDD" id="cd00038">
    <property type="entry name" value="CAP_ED"/>
    <property type="match status" value="2"/>
</dbReference>
<dbReference type="InterPro" id="IPR000595">
    <property type="entry name" value="cNMP-bd_dom"/>
</dbReference>
<dbReference type="PANTHER" id="PTHR11635:SF152">
    <property type="entry name" value="CAMP-DEPENDENT PROTEIN KINASE TYPE I REGULATORY SUBUNIT-RELATED"/>
    <property type="match status" value="1"/>
</dbReference>
<dbReference type="InterPro" id="IPR014710">
    <property type="entry name" value="RmlC-like_jellyroll"/>
</dbReference>
<dbReference type="FunFam" id="2.60.120.10:FF:000068">
    <property type="entry name" value="cGMP-dependent protein kinase"/>
    <property type="match status" value="1"/>
</dbReference>
<comment type="similarity">
    <text evidence="2">Belongs to the cAMP-dependent kinase regulatory chain family.</text>
</comment>
<dbReference type="Proteomes" id="UP001190700">
    <property type="component" value="Unassembled WGS sequence"/>
</dbReference>
<dbReference type="GO" id="GO:0030552">
    <property type="term" value="F:cAMP binding"/>
    <property type="evidence" value="ECO:0007669"/>
    <property type="project" value="UniProtKB-KW"/>
</dbReference>
<dbReference type="SMART" id="SM00100">
    <property type="entry name" value="cNMP"/>
    <property type="match status" value="2"/>
</dbReference>
<feature type="domain" description="Cyclic nucleotide-binding" evidence="11">
    <location>
        <begin position="331"/>
        <end position="446"/>
    </location>
</feature>
<protein>
    <recommendedName>
        <fullName evidence="9">cGMP-dependent protein kinase</fullName>
    </recommendedName>
</protein>
<dbReference type="PANTHER" id="PTHR11635">
    <property type="entry name" value="CAMP-DEPENDENT PROTEIN KINASE REGULATORY CHAIN"/>
    <property type="match status" value="1"/>
</dbReference>
<evidence type="ECO:0000256" key="2">
    <source>
        <dbReference type="ARBA" id="ARBA00005753"/>
    </source>
</evidence>
<evidence type="ECO:0000256" key="1">
    <source>
        <dbReference type="ARBA" id="ARBA00001946"/>
    </source>
</evidence>
<dbReference type="EMBL" id="LGRX02007392">
    <property type="protein sequence ID" value="KAK3275126.1"/>
    <property type="molecule type" value="Genomic_DNA"/>
</dbReference>
<evidence type="ECO:0000313" key="13">
    <source>
        <dbReference type="Proteomes" id="UP001190700"/>
    </source>
</evidence>
<dbReference type="GO" id="GO:0046872">
    <property type="term" value="F:metal ion binding"/>
    <property type="evidence" value="ECO:0007669"/>
    <property type="project" value="UniProtKB-KW"/>
</dbReference>
<dbReference type="GO" id="GO:0005829">
    <property type="term" value="C:cytosol"/>
    <property type="evidence" value="ECO:0007669"/>
    <property type="project" value="TreeGrafter"/>
</dbReference>
<dbReference type="PRINTS" id="PR00103">
    <property type="entry name" value="CAMPKINASE"/>
</dbReference>
<dbReference type="Gene3D" id="2.60.120.10">
    <property type="entry name" value="Jelly Rolls"/>
    <property type="match status" value="2"/>
</dbReference>
<evidence type="ECO:0000256" key="3">
    <source>
        <dbReference type="ARBA" id="ARBA00022553"/>
    </source>
</evidence>
<dbReference type="PROSITE" id="PS50042">
    <property type="entry name" value="CNMP_BINDING_3"/>
    <property type="match status" value="2"/>
</dbReference>
<keyword evidence="5" id="KW-0479">Metal-binding</keyword>
<comment type="cofactor">
    <cofactor evidence="1">
        <name>Mg(2+)</name>
        <dbReference type="ChEBI" id="CHEBI:18420"/>
    </cofactor>
</comment>
<keyword evidence="8" id="KW-0114">cAMP</keyword>
<evidence type="ECO:0000256" key="8">
    <source>
        <dbReference type="ARBA" id="ARBA00023149"/>
    </source>
</evidence>
<dbReference type="GO" id="GO:0005952">
    <property type="term" value="C:cAMP-dependent protein kinase complex"/>
    <property type="evidence" value="ECO:0007669"/>
    <property type="project" value="InterPro"/>
</dbReference>
<evidence type="ECO:0000256" key="7">
    <source>
        <dbReference type="ARBA" id="ARBA00022741"/>
    </source>
</evidence>
<dbReference type="SUPFAM" id="SSF51206">
    <property type="entry name" value="cAMP-binding domain-like"/>
    <property type="match status" value="2"/>
</dbReference>
<evidence type="ECO:0000256" key="4">
    <source>
        <dbReference type="ARBA" id="ARBA00022566"/>
    </source>
</evidence>
<evidence type="ECO:0000256" key="10">
    <source>
        <dbReference type="SAM" id="Coils"/>
    </source>
</evidence>
<keyword evidence="6" id="KW-0677">Repeat</keyword>
<keyword evidence="10" id="KW-0175">Coiled coil</keyword>
<comment type="caution">
    <text evidence="12">The sequence shown here is derived from an EMBL/GenBank/DDBJ whole genome shotgun (WGS) entry which is preliminary data.</text>
</comment>
<dbReference type="InterPro" id="IPR018490">
    <property type="entry name" value="cNMP-bd_dom_sf"/>
</dbReference>
<organism evidence="12 13">
    <name type="scientific">Cymbomonas tetramitiformis</name>
    <dbReference type="NCBI Taxonomy" id="36881"/>
    <lineage>
        <taxon>Eukaryota</taxon>
        <taxon>Viridiplantae</taxon>
        <taxon>Chlorophyta</taxon>
        <taxon>Pyramimonadophyceae</taxon>
        <taxon>Pyramimonadales</taxon>
        <taxon>Pyramimonadaceae</taxon>
        <taxon>Cymbomonas</taxon>
    </lineage>
</organism>
<evidence type="ECO:0000256" key="6">
    <source>
        <dbReference type="ARBA" id="ARBA00022737"/>
    </source>
</evidence>
<dbReference type="GO" id="GO:0034236">
    <property type="term" value="F:protein kinase A catalytic subunit binding"/>
    <property type="evidence" value="ECO:0007669"/>
    <property type="project" value="TreeGrafter"/>
</dbReference>
<proteinExistence type="inferred from homology"/>
<keyword evidence="4" id="KW-0116">cAMP-binding</keyword>
<sequence length="450" mass="50298">MSSIVDEIEGYIKAKEVDVIFKAMLVKCFRERPTSPIEFMMDYLIAQYPDVAAKRFGNIVAAENSSDGCAIKVLHSDPEVSTYLQETLDVGSLFEYVSDQLIECRPKDPLGFIVSTLVFAKENEDTEYSITEEEELMEDLEEEDELKEEESMAEMKTFAKPRTARVRRPSVSAECISFKEDEKIEKKKFEKTEAERESIRVSVKENLLFKDLESVLKEEVVDAVFPVEHKEGSTIIRQGDEGDNFYIVESGECEVLISKKGGAVSSVASAGPGTSFGELALMYNSPRAATVKAKTDVKLWALDRQTFRATLSDSTRDRRMKHQNFLEKVQILESLTEAERAIVADTVETCTFASGEQILEQGAPGDRFYILEEGSAKALIGKNPVKSYQPGDYFGELALLTNAPRAASVVATSECTCISMDRAAFRRVLGPCQEILQRKASTYRKALEQS</sequence>
<evidence type="ECO:0000256" key="9">
    <source>
        <dbReference type="ARBA" id="ARBA00024113"/>
    </source>
</evidence>
<dbReference type="GO" id="GO:0004862">
    <property type="term" value="F:cAMP-dependent protein kinase inhibitor activity"/>
    <property type="evidence" value="ECO:0007669"/>
    <property type="project" value="TreeGrafter"/>
</dbReference>
<dbReference type="PROSITE" id="PS00888">
    <property type="entry name" value="CNMP_BINDING_1"/>
    <property type="match status" value="1"/>
</dbReference>
<dbReference type="Pfam" id="PF00027">
    <property type="entry name" value="cNMP_binding"/>
    <property type="match status" value="2"/>
</dbReference>
<gene>
    <name evidence="12" type="ORF">CYMTET_16728</name>
</gene>
<feature type="coiled-coil region" evidence="10">
    <location>
        <begin position="123"/>
        <end position="150"/>
    </location>
</feature>
<keyword evidence="13" id="KW-1185">Reference proteome</keyword>